<organism evidence="2 3">
    <name type="scientific">Streptacidiphilus jeojiensis</name>
    <dbReference type="NCBI Taxonomy" id="3229225"/>
    <lineage>
        <taxon>Bacteria</taxon>
        <taxon>Bacillati</taxon>
        <taxon>Actinomycetota</taxon>
        <taxon>Actinomycetes</taxon>
        <taxon>Kitasatosporales</taxon>
        <taxon>Streptomycetaceae</taxon>
        <taxon>Streptacidiphilus</taxon>
    </lineage>
</organism>
<protein>
    <recommendedName>
        <fullName evidence="4">DivIVA domain-containing protein</fullName>
    </recommendedName>
</protein>
<feature type="compositionally biased region" description="Low complexity" evidence="1">
    <location>
        <begin position="14"/>
        <end position="24"/>
    </location>
</feature>
<feature type="compositionally biased region" description="Polar residues" evidence="1">
    <location>
        <begin position="1"/>
        <end position="10"/>
    </location>
</feature>
<evidence type="ECO:0000256" key="1">
    <source>
        <dbReference type="SAM" id="MobiDB-lite"/>
    </source>
</evidence>
<evidence type="ECO:0000313" key="3">
    <source>
        <dbReference type="Proteomes" id="UP001592581"/>
    </source>
</evidence>
<evidence type="ECO:0000313" key="2">
    <source>
        <dbReference type="EMBL" id="MFC1442925.1"/>
    </source>
</evidence>
<reference evidence="2 3" key="1">
    <citation type="submission" date="2024-06" db="EMBL/GenBank/DDBJ databases">
        <authorList>
            <person name="Lee S.D."/>
        </authorList>
    </citation>
    <scope>NUCLEOTIDE SEQUENCE [LARGE SCALE GENOMIC DNA]</scope>
    <source>
        <strain evidence="2 3">N1-10</strain>
    </source>
</reference>
<accession>A0ABV6XXF8</accession>
<sequence length="80" mass="9021">MDEQGTQDAPTNPPVVVHPVQPHPMFGDRSARRVEVRHELVGYAFQRGDVEEFLRRAGLDDPDVADPDLVRWMGGGIEVW</sequence>
<dbReference type="RefSeq" id="WP_380568021.1">
    <property type="nucleotide sequence ID" value="NZ_JBEUKS010000014.1"/>
</dbReference>
<comment type="caution">
    <text evidence="2">The sequence shown here is derived from an EMBL/GenBank/DDBJ whole genome shotgun (WGS) entry which is preliminary data.</text>
</comment>
<dbReference type="EMBL" id="JBEUKS010000014">
    <property type="protein sequence ID" value="MFC1442925.1"/>
    <property type="molecule type" value="Genomic_DNA"/>
</dbReference>
<keyword evidence="3" id="KW-1185">Reference proteome</keyword>
<dbReference type="Proteomes" id="UP001592581">
    <property type="component" value="Unassembled WGS sequence"/>
</dbReference>
<feature type="region of interest" description="Disordered" evidence="1">
    <location>
        <begin position="1"/>
        <end position="26"/>
    </location>
</feature>
<gene>
    <name evidence="2" type="ORF">ABUW04_32220</name>
</gene>
<name>A0ABV6XXF8_9ACTN</name>
<evidence type="ECO:0008006" key="4">
    <source>
        <dbReference type="Google" id="ProtNLM"/>
    </source>
</evidence>
<proteinExistence type="predicted"/>